<dbReference type="InterPro" id="IPR025433">
    <property type="entry name" value="DUF4168"/>
</dbReference>
<evidence type="ECO:0000313" key="5">
    <source>
        <dbReference type="Proteomes" id="UP000245890"/>
    </source>
</evidence>
<feature type="signal peptide" evidence="2">
    <location>
        <begin position="1"/>
        <end position="23"/>
    </location>
</feature>
<proteinExistence type="predicted"/>
<feature type="region of interest" description="Disordered" evidence="1">
    <location>
        <begin position="132"/>
        <end position="155"/>
    </location>
</feature>
<dbReference type="Pfam" id="PF13767">
    <property type="entry name" value="DUF4168"/>
    <property type="match status" value="1"/>
</dbReference>
<comment type="caution">
    <text evidence="4">The sequence shown here is derived from an EMBL/GenBank/DDBJ whole genome shotgun (WGS) entry which is preliminary data.</text>
</comment>
<protein>
    <recommendedName>
        <fullName evidence="3">DUF4168 domain-containing protein</fullName>
    </recommendedName>
</protein>
<gene>
    <name evidence="4" type="ORF">DD559_00390</name>
</gene>
<evidence type="ECO:0000256" key="1">
    <source>
        <dbReference type="SAM" id="MobiDB-lite"/>
    </source>
</evidence>
<keyword evidence="5" id="KW-1185">Reference proteome</keyword>
<feature type="chain" id="PRO_5015562632" description="DUF4168 domain-containing protein" evidence="2">
    <location>
        <begin position="24"/>
        <end position="155"/>
    </location>
</feature>
<feature type="compositionally biased region" description="Low complexity" evidence="1">
    <location>
        <begin position="39"/>
        <end position="65"/>
    </location>
</feature>
<dbReference type="AlphaFoldDB" id="A0A2U0S9E5"/>
<keyword evidence="2" id="KW-0732">Signal</keyword>
<sequence>MMMKMLFSTMAAAGVLMATGAMAQTTAPQAPADHDMADHAAPAQSAEAPAQAATGSAQATTTTSAVTDAEVKQYAAAALAVNKINADTTVPAAEKNTRFVAAITESGLQPQRFNEISQAMAADPALNQKIQAAAAQAQTSGQSAQASTPTGPTGN</sequence>
<evidence type="ECO:0000313" key="4">
    <source>
        <dbReference type="EMBL" id="PVX27997.1"/>
    </source>
</evidence>
<evidence type="ECO:0000259" key="3">
    <source>
        <dbReference type="Pfam" id="PF13767"/>
    </source>
</evidence>
<feature type="domain" description="DUF4168" evidence="3">
    <location>
        <begin position="95"/>
        <end position="130"/>
    </location>
</feature>
<reference evidence="4 5" key="1">
    <citation type="submission" date="2018-05" db="EMBL/GenBank/DDBJ databases">
        <title>Description of Sphingomonas pokkalii sp nov, isolated from the rhizosphere of saline tolerant pokkali rice and its draft genome analysis.</title>
        <authorList>
            <person name="Menon R."/>
            <person name="Kumari S."/>
            <person name="Rameshkumar N."/>
        </authorList>
    </citation>
    <scope>NUCLEOTIDE SEQUENCE [LARGE SCALE GENOMIC DNA]</scope>
    <source>
        <strain evidence="4 5">L3B27</strain>
    </source>
</reference>
<name>A0A2U0S9E5_9SPHN</name>
<accession>A0A2U0S9E5</accession>
<feature type="compositionally biased region" description="Low complexity" evidence="1">
    <location>
        <begin position="132"/>
        <end position="148"/>
    </location>
</feature>
<organism evidence="4 5">
    <name type="scientific">Sphingomonas pokkalii</name>
    <dbReference type="NCBI Taxonomy" id="2175090"/>
    <lineage>
        <taxon>Bacteria</taxon>
        <taxon>Pseudomonadati</taxon>
        <taxon>Pseudomonadota</taxon>
        <taxon>Alphaproteobacteria</taxon>
        <taxon>Sphingomonadales</taxon>
        <taxon>Sphingomonadaceae</taxon>
        <taxon>Sphingomonas</taxon>
    </lineage>
</organism>
<dbReference type="Proteomes" id="UP000245890">
    <property type="component" value="Unassembled WGS sequence"/>
</dbReference>
<dbReference type="EMBL" id="QENQ01000001">
    <property type="protein sequence ID" value="PVX27997.1"/>
    <property type="molecule type" value="Genomic_DNA"/>
</dbReference>
<evidence type="ECO:0000256" key="2">
    <source>
        <dbReference type="SAM" id="SignalP"/>
    </source>
</evidence>
<feature type="region of interest" description="Disordered" evidence="1">
    <location>
        <begin position="26"/>
        <end position="65"/>
    </location>
</feature>